<accession>A0A915AMT7</accession>
<evidence type="ECO:0000313" key="3">
    <source>
        <dbReference type="WBParaSite" id="PgR012_g011_t01"/>
    </source>
</evidence>
<protein>
    <submittedName>
        <fullName evidence="3">Uncharacterized protein</fullName>
    </submittedName>
</protein>
<dbReference type="WBParaSite" id="PgR012_g011_t01">
    <property type="protein sequence ID" value="PgR012_g011_t01"/>
    <property type="gene ID" value="PgR012_g011"/>
</dbReference>
<organism evidence="2 3">
    <name type="scientific">Parascaris univalens</name>
    <name type="common">Nematode worm</name>
    <dbReference type="NCBI Taxonomy" id="6257"/>
    <lineage>
        <taxon>Eukaryota</taxon>
        <taxon>Metazoa</taxon>
        <taxon>Ecdysozoa</taxon>
        <taxon>Nematoda</taxon>
        <taxon>Chromadorea</taxon>
        <taxon>Rhabditida</taxon>
        <taxon>Spirurina</taxon>
        <taxon>Ascaridomorpha</taxon>
        <taxon>Ascaridoidea</taxon>
        <taxon>Ascarididae</taxon>
        <taxon>Parascaris</taxon>
    </lineage>
</organism>
<dbReference type="AlphaFoldDB" id="A0A915AMT7"/>
<evidence type="ECO:0000256" key="1">
    <source>
        <dbReference type="SAM" id="Coils"/>
    </source>
</evidence>
<reference evidence="3" key="1">
    <citation type="submission" date="2022-11" db="UniProtKB">
        <authorList>
            <consortium name="WormBaseParasite"/>
        </authorList>
    </citation>
    <scope>IDENTIFICATION</scope>
</reference>
<evidence type="ECO:0000313" key="2">
    <source>
        <dbReference type="Proteomes" id="UP000887569"/>
    </source>
</evidence>
<feature type="coiled-coil region" evidence="1">
    <location>
        <begin position="41"/>
        <end position="163"/>
    </location>
</feature>
<keyword evidence="2" id="KW-1185">Reference proteome</keyword>
<dbReference type="Proteomes" id="UP000887569">
    <property type="component" value="Unplaced"/>
</dbReference>
<proteinExistence type="predicted"/>
<name>A0A915AMT7_PARUN</name>
<sequence>MLSVLLVELDVCKTELASLRSRLYVDGGDDTDEASRLRDVCKSALDSAEHLKRRNEELENELKIVKEKIARPSTLINESFDGFQKVREELSRSRFEIENLTRELQSKKSELKFAKDASASKQAHIDRLTESCREEHTRMTNEVSRLQEKLAEEKQRSEQLAAENSIQQTRLSMMSATEADKDSLIEDYARRLAEESASRKRDSSVLTARLAVLVDENTSLRASLISLRAEGACTNESSPYVDGLLEDQRALIATLKEECA</sequence>
<keyword evidence="1" id="KW-0175">Coiled coil</keyword>